<sequence>MESLIRYDFGAISAASADMRATSGRINGLLGDLKSQIAPMVSTWEGDSAVAYQDAQNRWDRAAGELNQILETIARTVEDGNQRMSEMNSRAAASWS</sequence>
<dbReference type="Pfam" id="PF06013">
    <property type="entry name" value="WXG100"/>
    <property type="match status" value="1"/>
</dbReference>
<dbReference type="Gene3D" id="1.10.287.1060">
    <property type="entry name" value="ESAT-6-like"/>
    <property type="match status" value="1"/>
</dbReference>
<organism evidence="2 3">
    <name type="scientific">Corynebacterium glucuronolyticum</name>
    <dbReference type="NCBI Taxonomy" id="39791"/>
    <lineage>
        <taxon>Bacteria</taxon>
        <taxon>Bacillati</taxon>
        <taxon>Actinomycetota</taxon>
        <taxon>Actinomycetes</taxon>
        <taxon>Mycobacteriales</taxon>
        <taxon>Corynebacteriaceae</taxon>
        <taxon>Corynebacterium</taxon>
    </lineage>
</organism>
<dbReference type="EMBL" id="CP066007">
    <property type="protein sequence ID" value="QQB46406.1"/>
    <property type="molecule type" value="Genomic_DNA"/>
</dbReference>
<reference evidence="2 3" key="1">
    <citation type="submission" date="2020-12" db="EMBL/GenBank/DDBJ databases">
        <title>FDA dAtabase for Regulatory Grade micrObial Sequences (FDA-ARGOS): Supporting development and validation of Infectious Disease Dx tests.</title>
        <authorList>
            <person name="Sproer C."/>
            <person name="Gronow S."/>
            <person name="Severitt S."/>
            <person name="Schroder I."/>
            <person name="Tallon L."/>
            <person name="Sadzewicz L."/>
            <person name="Zhao X."/>
            <person name="Boylan J."/>
            <person name="Ott S."/>
            <person name="Bowen H."/>
            <person name="Vavikolanu K."/>
            <person name="Mehta A."/>
            <person name="Aluvathingal J."/>
            <person name="Nadendla S."/>
            <person name="Lowell S."/>
            <person name="Myers T."/>
            <person name="Yan Y."/>
            <person name="Sichtig H."/>
        </authorList>
    </citation>
    <scope>NUCLEOTIDE SEQUENCE [LARGE SCALE GENOMIC DNA]</scope>
    <source>
        <strain evidence="2 3">FDAARGOS_1053</strain>
    </source>
</reference>
<dbReference type="NCBIfam" id="TIGR03930">
    <property type="entry name" value="WXG100_ESAT6"/>
    <property type="match status" value="1"/>
</dbReference>
<evidence type="ECO:0000313" key="3">
    <source>
        <dbReference type="Proteomes" id="UP000596145"/>
    </source>
</evidence>
<dbReference type="GeneID" id="92759292"/>
<dbReference type="RefSeq" id="WP_005390453.1">
    <property type="nucleotide sequence ID" value="NZ_CP066007.1"/>
</dbReference>
<evidence type="ECO:0000313" key="2">
    <source>
        <dbReference type="EMBL" id="QQB46406.1"/>
    </source>
</evidence>
<proteinExistence type="inferred from homology"/>
<dbReference type="InterPro" id="IPR010310">
    <property type="entry name" value="T7SS_ESAT-6-like"/>
</dbReference>
<dbReference type="OrthoDB" id="3387628at2"/>
<evidence type="ECO:0000256" key="1">
    <source>
        <dbReference type="RuleBase" id="RU362001"/>
    </source>
</evidence>
<name>A0A7T4EFF6_9CORY</name>
<gene>
    <name evidence="2" type="ORF">I6I10_00120</name>
</gene>
<dbReference type="InterPro" id="IPR036689">
    <property type="entry name" value="ESAT-6-like_sf"/>
</dbReference>
<comment type="similarity">
    <text evidence="1">Belongs to the WXG100 family.</text>
</comment>
<protein>
    <recommendedName>
        <fullName evidence="1">ESAT-6-like protein</fullName>
    </recommendedName>
</protein>
<dbReference type="AlphaFoldDB" id="A0A7T4EFF6"/>
<dbReference type="SUPFAM" id="SSF140453">
    <property type="entry name" value="EsxAB dimer-like"/>
    <property type="match status" value="1"/>
</dbReference>
<dbReference type="Proteomes" id="UP000596145">
    <property type="component" value="Chromosome"/>
</dbReference>
<accession>A0A7T4EFF6</accession>